<dbReference type="EMBL" id="LNQP01000007">
    <property type="protein sequence ID" value="KSU89335.1"/>
    <property type="molecule type" value="Genomic_DNA"/>
</dbReference>
<protein>
    <recommendedName>
        <fullName evidence="3">NADH:flavin oxidoreductase/NADH oxidase N-terminal domain-containing protein</fullName>
    </recommendedName>
</protein>
<keyword evidence="1" id="KW-0285">Flavoprotein</keyword>
<evidence type="ECO:0000313" key="5">
    <source>
        <dbReference type="Proteomes" id="UP000053681"/>
    </source>
</evidence>
<dbReference type="InterPro" id="IPR001155">
    <property type="entry name" value="OxRdtase_FMN_N"/>
</dbReference>
<dbReference type="GO" id="GO:0010181">
    <property type="term" value="F:FMN binding"/>
    <property type="evidence" value="ECO:0007669"/>
    <property type="project" value="InterPro"/>
</dbReference>
<name>A0A0V8JQL0_9BACI</name>
<dbReference type="PANTHER" id="PTHR43656">
    <property type="entry name" value="BINDING OXIDOREDUCTASE, PUTATIVE (AFU_ORTHOLOGUE AFUA_2G08260)-RELATED"/>
    <property type="match status" value="1"/>
</dbReference>
<dbReference type="GO" id="GO:0016491">
    <property type="term" value="F:oxidoreductase activity"/>
    <property type="evidence" value="ECO:0007669"/>
    <property type="project" value="UniProtKB-KW"/>
</dbReference>
<dbReference type="SUPFAM" id="SSF51395">
    <property type="entry name" value="FMN-linked oxidoreductases"/>
    <property type="match status" value="1"/>
</dbReference>
<evidence type="ECO:0000256" key="2">
    <source>
        <dbReference type="ARBA" id="ARBA00023002"/>
    </source>
</evidence>
<dbReference type="PANTHER" id="PTHR43656:SF2">
    <property type="entry name" value="BINDING OXIDOREDUCTASE, PUTATIVE (AFU_ORTHOLOGUE AFUA_2G08260)-RELATED"/>
    <property type="match status" value="1"/>
</dbReference>
<evidence type="ECO:0000259" key="3">
    <source>
        <dbReference type="Pfam" id="PF00724"/>
    </source>
</evidence>
<evidence type="ECO:0000256" key="1">
    <source>
        <dbReference type="ARBA" id="ARBA00022630"/>
    </source>
</evidence>
<dbReference type="RefSeq" id="WP_025911301.1">
    <property type="nucleotide sequence ID" value="NZ_KQ758629.1"/>
</dbReference>
<keyword evidence="2" id="KW-0560">Oxidoreductase</keyword>
<dbReference type="Pfam" id="PF00724">
    <property type="entry name" value="Oxidored_FMN"/>
    <property type="match status" value="1"/>
</dbReference>
<reference evidence="4 5" key="1">
    <citation type="submission" date="2015-11" db="EMBL/GenBank/DDBJ databases">
        <title>Bacillus caseinolyticus sp nov.</title>
        <authorList>
            <person name="Dastager S.G."/>
            <person name="Mawlankar R."/>
        </authorList>
    </citation>
    <scope>NUCLEOTIDE SEQUENCE [LARGE SCALE GENOMIC DNA]</scope>
    <source>
        <strain evidence="4 5">SGD-V-76</strain>
    </source>
</reference>
<sequence>MNASYEKLFKHFKFVHGMEMKNRLVMGPLFTQSSHENGELSDKDMAFYRERIKDVSMVIVGPAYIEEGGKTMDGQLGIHRDYVARKLHEFTAMAKRMKVKTILRISHGGALSAEYLKVGDKAVAPSRVAVRRKGKKPKELNEPQIDHTLHAFARATERAIQAGFDGVEIEGGSGHLLQQFTSKQANHRKDTFGGTAENRLSFSIQVIRTVSKVIKNTTNRPFLLGYAMTPEEKGYGGNKVDDTMVWIDQLIEEKVDYVHLEVKSFHAKTTPHKEGEAEVVPAIIKRVNQRIPIISGGNLFTPLQVEEAIRGKLSMVTIQQALNLDPYWVEKVRRSEEPFYGKIPELEEVEAYQKLDSNEVEDLLEEL</sequence>
<feature type="domain" description="NADH:flavin oxidoreductase/NADH oxidase N-terminal" evidence="3">
    <location>
        <begin position="7"/>
        <end position="334"/>
    </location>
</feature>
<dbReference type="Gene3D" id="3.20.20.70">
    <property type="entry name" value="Aldolase class I"/>
    <property type="match status" value="1"/>
</dbReference>
<comment type="caution">
    <text evidence="4">The sequence shown here is derived from an EMBL/GenBank/DDBJ whole genome shotgun (WGS) entry which is preliminary data.</text>
</comment>
<dbReference type="InterPro" id="IPR051799">
    <property type="entry name" value="NADH_flavin_oxidoreductase"/>
</dbReference>
<dbReference type="Proteomes" id="UP000053681">
    <property type="component" value="Unassembled WGS sequence"/>
</dbReference>
<gene>
    <name evidence="4" type="ORF">AS180_03340</name>
</gene>
<accession>A0A0V8JQL0</accession>
<keyword evidence="5" id="KW-1185">Reference proteome</keyword>
<dbReference type="InterPro" id="IPR013785">
    <property type="entry name" value="Aldolase_TIM"/>
</dbReference>
<dbReference type="AlphaFoldDB" id="A0A0V8JQL0"/>
<evidence type="ECO:0000313" key="4">
    <source>
        <dbReference type="EMBL" id="KSU89335.1"/>
    </source>
</evidence>
<proteinExistence type="predicted"/>
<organism evidence="4 5">
    <name type="scientific">Priestia veravalensis</name>
    <dbReference type="NCBI Taxonomy" id="1414648"/>
    <lineage>
        <taxon>Bacteria</taxon>
        <taxon>Bacillati</taxon>
        <taxon>Bacillota</taxon>
        <taxon>Bacilli</taxon>
        <taxon>Bacillales</taxon>
        <taxon>Bacillaceae</taxon>
        <taxon>Priestia</taxon>
    </lineage>
</organism>